<dbReference type="EMBL" id="JAPCID010000018">
    <property type="protein sequence ID" value="MDA0138693.1"/>
    <property type="molecule type" value="Genomic_DNA"/>
</dbReference>
<dbReference type="InterPro" id="IPR052158">
    <property type="entry name" value="INH-QAR"/>
</dbReference>
<dbReference type="InterPro" id="IPR029062">
    <property type="entry name" value="Class_I_gatase-like"/>
</dbReference>
<evidence type="ECO:0000313" key="3">
    <source>
        <dbReference type="EMBL" id="MDA0138693.1"/>
    </source>
</evidence>
<gene>
    <name evidence="3" type="ORF">OJ962_14410</name>
</gene>
<dbReference type="RefSeq" id="WP_202957444.1">
    <property type="nucleotide sequence ID" value="NZ_JAPCID010000018.1"/>
</dbReference>
<dbReference type="Pfam" id="PF01965">
    <property type="entry name" value="DJ-1_PfpI"/>
    <property type="match status" value="1"/>
</dbReference>
<name>A0ABT4RJK0_9ACTN</name>
<accession>A0ABT4RJK0</accession>
<sequence length="207" mass="22640">MTRVVMPVYEDVEMLDVSGPYDLFRWTRGKVMVDLRAEVPGPVTFNGGFTFNVDEGLGEATPCAALWVPGGDPAALQRLVADRDGPYLDFLRRQAAVSDYVCSVCEGAILLAAAGLLDSYTVTTHWAFASYLRERHPAVTVADGHPRFVLDRNRLTGGGISSGLDEALKLIELITDRDTAERVQQTTQYYPAPPVHSEIPDARTSPV</sequence>
<proteinExistence type="predicted"/>
<dbReference type="PANTHER" id="PTHR43130">
    <property type="entry name" value="ARAC-FAMILY TRANSCRIPTIONAL REGULATOR"/>
    <property type="match status" value="1"/>
</dbReference>
<dbReference type="CDD" id="cd03139">
    <property type="entry name" value="GATase1_PfpI_2"/>
    <property type="match status" value="1"/>
</dbReference>
<evidence type="ECO:0000256" key="1">
    <source>
        <dbReference type="SAM" id="MobiDB-lite"/>
    </source>
</evidence>
<organism evidence="3 4">
    <name type="scientific">Solirubrobacter deserti</name>
    <dbReference type="NCBI Taxonomy" id="2282478"/>
    <lineage>
        <taxon>Bacteria</taxon>
        <taxon>Bacillati</taxon>
        <taxon>Actinomycetota</taxon>
        <taxon>Thermoleophilia</taxon>
        <taxon>Solirubrobacterales</taxon>
        <taxon>Solirubrobacteraceae</taxon>
        <taxon>Solirubrobacter</taxon>
    </lineage>
</organism>
<dbReference type="PANTHER" id="PTHR43130:SF2">
    <property type="entry name" value="DJ-1_PFPI DOMAIN-CONTAINING PROTEIN"/>
    <property type="match status" value="1"/>
</dbReference>
<dbReference type="Proteomes" id="UP001147700">
    <property type="component" value="Unassembled WGS sequence"/>
</dbReference>
<reference evidence="3" key="1">
    <citation type="submission" date="2022-10" db="EMBL/GenBank/DDBJ databases">
        <title>The WGS of Solirubrobacter sp. CPCC 204708.</title>
        <authorList>
            <person name="Jiang Z."/>
        </authorList>
    </citation>
    <scope>NUCLEOTIDE SEQUENCE</scope>
    <source>
        <strain evidence="3">CPCC 204708</strain>
    </source>
</reference>
<evidence type="ECO:0000313" key="4">
    <source>
        <dbReference type="Proteomes" id="UP001147700"/>
    </source>
</evidence>
<keyword evidence="4" id="KW-1185">Reference proteome</keyword>
<comment type="caution">
    <text evidence="3">The sequence shown here is derived from an EMBL/GenBank/DDBJ whole genome shotgun (WGS) entry which is preliminary data.</text>
</comment>
<dbReference type="InterPro" id="IPR002818">
    <property type="entry name" value="DJ-1/PfpI"/>
</dbReference>
<protein>
    <submittedName>
        <fullName evidence="3">DJ-1/PfpI family protein</fullName>
    </submittedName>
</protein>
<feature type="domain" description="DJ-1/PfpI" evidence="2">
    <location>
        <begin position="3"/>
        <end position="172"/>
    </location>
</feature>
<evidence type="ECO:0000259" key="2">
    <source>
        <dbReference type="Pfam" id="PF01965"/>
    </source>
</evidence>
<dbReference type="Gene3D" id="3.40.50.880">
    <property type="match status" value="1"/>
</dbReference>
<feature type="region of interest" description="Disordered" evidence="1">
    <location>
        <begin position="187"/>
        <end position="207"/>
    </location>
</feature>
<dbReference type="SUPFAM" id="SSF52317">
    <property type="entry name" value="Class I glutamine amidotransferase-like"/>
    <property type="match status" value="1"/>
</dbReference>